<organism evidence="1 2">
    <name type="scientific">Ixodes persulcatus</name>
    <name type="common">Taiga tick</name>
    <dbReference type="NCBI Taxonomy" id="34615"/>
    <lineage>
        <taxon>Eukaryota</taxon>
        <taxon>Metazoa</taxon>
        <taxon>Ecdysozoa</taxon>
        <taxon>Arthropoda</taxon>
        <taxon>Chelicerata</taxon>
        <taxon>Arachnida</taxon>
        <taxon>Acari</taxon>
        <taxon>Parasitiformes</taxon>
        <taxon>Ixodida</taxon>
        <taxon>Ixodoidea</taxon>
        <taxon>Ixodidae</taxon>
        <taxon>Ixodinae</taxon>
        <taxon>Ixodes</taxon>
    </lineage>
</organism>
<evidence type="ECO:0000313" key="1">
    <source>
        <dbReference type="EMBL" id="KAG0423744.1"/>
    </source>
</evidence>
<dbReference type="Proteomes" id="UP000805193">
    <property type="component" value="Unassembled WGS sequence"/>
</dbReference>
<gene>
    <name evidence="1" type="ORF">HPB47_000530</name>
</gene>
<keyword evidence="2" id="KW-1185">Reference proteome</keyword>
<accession>A0AC60PTJ3</accession>
<feature type="non-terminal residue" evidence="1">
    <location>
        <position position="1"/>
    </location>
</feature>
<proteinExistence type="predicted"/>
<dbReference type="EMBL" id="JABSTQ010010062">
    <property type="protein sequence ID" value="KAG0423744.1"/>
    <property type="molecule type" value="Genomic_DNA"/>
</dbReference>
<name>A0AC60PTJ3_IXOPE</name>
<comment type="caution">
    <text evidence="1">The sequence shown here is derived from an EMBL/GenBank/DDBJ whole genome shotgun (WGS) entry which is preliminary data.</text>
</comment>
<evidence type="ECO:0000313" key="2">
    <source>
        <dbReference type="Proteomes" id="UP000805193"/>
    </source>
</evidence>
<reference evidence="1 2" key="1">
    <citation type="journal article" date="2020" name="Cell">
        <title>Large-Scale Comparative Analyses of Tick Genomes Elucidate Their Genetic Diversity and Vector Capacities.</title>
        <authorList>
            <consortium name="Tick Genome and Microbiome Consortium (TIGMIC)"/>
            <person name="Jia N."/>
            <person name="Wang J."/>
            <person name="Shi W."/>
            <person name="Du L."/>
            <person name="Sun Y."/>
            <person name="Zhan W."/>
            <person name="Jiang J.F."/>
            <person name="Wang Q."/>
            <person name="Zhang B."/>
            <person name="Ji P."/>
            <person name="Bell-Sakyi L."/>
            <person name="Cui X.M."/>
            <person name="Yuan T.T."/>
            <person name="Jiang B.G."/>
            <person name="Yang W.F."/>
            <person name="Lam T.T."/>
            <person name="Chang Q.C."/>
            <person name="Ding S.J."/>
            <person name="Wang X.J."/>
            <person name="Zhu J.G."/>
            <person name="Ruan X.D."/>
            <person name="Zhao L."/>
            <person name="Wei J.T."/>
            <person name="Ye R.Z."/>
            <person name="Que T.C."/>
            <person name="Du C.H."/>
            <person name="Zhou Y.H."/>
            <person name="Cheng J.X."/>
            <person name="Dai P.F."/>
            <person name="Guo W.B."/>
            <person name="Han X.H."/>
            <person name="Huang E.J."/>
            <person name="Li L.F."/>
            <person name="Wei W."/>
            <person name="Gao Y.C."/>
            <person name="Liu J.Z."/>
            <person name="Shao H.Z."/>
            <person name="Wang X."/>
            <person name="Wang C.C."/>
            <person name="Yang T.C."/>
            <person name="Huo Q.B."/>
            <person name="Li W."/>
            <person name="Chen H.Y."/>
            <person name="Chen S.E."/>
            <person name="Zhou L.G."/>
            <person name="Ni X.B."/>
            <person name="Tian J.H."/>
            <person name="Sheng Y."/>
            <person name="Liu T."/>
            <person name="Pan Y.S."/>
            <person name="Xia L.Y."/>
            <person name="Li J."/>
            <person name="Zhao F."/>
            <person name="Cao W.C."/>
        </authorList>
    </citation>
    <scope>NUCLEOTIDE SEQUENCE [LARGE SCALE GENOMIC DNA]</scope>
    <source>
        <strain evidence="1">Iper-2018</strain>
    </source>
</reference>
<sequence length="356" mass="39844">DRPNTESEPSNRIRVREKRGYGGVVGERGDSLGGPQFTQLRKESPDLDEGTVVAPVLLRYSTGCHHVLDLMRDVGADDEDDSDLSAGYHSDSDQSAMTRPADAHSTASSSGAESGELARARQTILVLQQRQRELQDRLASQAQKMIERSPRFENLAHCERRPTVLIRRYGSLYAQARVDTLDALDALPQLRDADELKTKLLFSVVVLGFRSVQSGVAEIKSQVRRLLQIPAQSSEPRVKELEASVEDYLSSTVDAFDVSRHVDEVCAQIWATLYDYPCLKGCQGLARYVRDCVRLAWALTVQGFGIEYETRVFRRDLHVRFHTSNHESDHIRTYLWPALLRAAPQGACVHKGVVVT</sequence>
<protein>
    <submittedName>
        <fullName evidence="1">Uncharacterized protein</fullName>
    </submittedName>
</protein>